<proteinExistence type="predicted"/>
<comment type="caution">
    <text evidence="2">The sequence shown here is derived from an EMBL/GenBank/DDBJ whole genome shotgun (WGS) entry which is preliminary data.</text>
</comment>
<protein>
    <submittedName>
        <fullName evidence="2">Uncharacterized protein</fullName>
    </submittedName>
</protein>
<keyword evidence="1" id="KW-0732">Signal</keyword>
<gene>
    <name evidence="2" type="ORF">BG006_007761</name>
</gene>
<dbReference type="AlphaFoldDB" id="A0A9P5VQC7"/>
<evidence type="ECO:0000313" key="2">
    <source>
        <dbReference type="EMBL" id="KAF9336696.1"/>
    </source>
</evidence>
<dbReference type="Proteomes" id="UP000696485">
    <property type="component" value="Unassembled WGS sequence"/>
</dbReference>
<dbReference type="EMBL" id="JAAAUY010000050">
    <property type="protein sequence ID" value="KAF9336696.1"/>
    <property type="molecule type" value="Genomic_DNA"/>
</dbReference>
<name>A0A9P5VQC7_9FUNG</name>
<feature type="chain" id="PRO_5040213551" evidence="1">
    <location>
        <begin position="22"/>
        <end position="198"/>
    </location>
</feature>
<keyword evidence="3" id="KW-1185">Reference proteome</keyword>
<feature type="signal peptide" evidence="1">
    <location>
        <begin position="1"/>
        <end position="21"/>
    </location>
</feature>
<sequence>MKFLAASVLIFALATLSMITAQIVIPPIPSISFSIPPIPSISFSIPPIPSFTFYSMPGITIPPNPAVNNLPKSTGITPPLDAPEDNCEACISTNLQSVPACQALTNYFNLDTTTPGGMSSPEKACYCSLVTDLSWFQKCKGPDSCSDLQISSMEQNFTKARGTVSCVAALELESSTSLIMNQYAIGMVLTTLITAMLL</sequence>
<evidence type="ECO:0000256" key="1">
    <source>
        <dbReference type="SAM" id="SignalP"/>
    </source>
</evidence>
<evidence type="ECO:0000313" key="3">
    <source>
        <dbReference type="Proteomes" id="UP000696485"/>
    </source>
</evidence>
<organism evidence="2 3">
    <name type="scientific">Podila minutissima</name>
    <dbReference type="NCBI Taxonomy" id="64525"/>
    <lineage>
        <taxon>Eukaryota</taxon>
        <taxon>Fungi</taxon>
        <taxon>Fungi incertae sedis</taxon>
        <taxon>Mucoromycota</taxon>
        <taxon>Mortierellomycotina</taxon>
        <taxon>Mortierellomycetes</taxon>
        <taxon>Mortierellales</taxon>
        <taxon>Mortierellaceae</taxon>
        <taxon>Podila</taxon>
    </lineage>
</organism>
<reference evidence="2" key="1">
    <citation type="journal article" date="2020" name="Fungal Divers.">
        <title>Resolving the Mortierellaceae phylogeny through synthesis of multi-gene phylogenetics and phylogenomics.</title>
        <authorList>
            <person name="Vandepol N."/>
            <person name="Liber J."/>
            <person name="Desiro A."/>
            <person name="Na H."/>
            <person name="Kennedy M."/>
            <person name="Barry K."/>
            <person name="Grigoriev I.V."/>
            <person name="Miller A.N."/>
            <person name="O'Donnell K."/>
            <person name="Stajich J.E."/>
            <person name="Bonito G."/>
        </authorList>
    </citation>
    <scope>NUCLEOTIDE SEQUENCE</scope>
    <source>
        <strain evidence="2">NVP1</strain>
    </source>
</reference>
<accession>A0A9P5VQC7</accession>